<organism evidence="1 2">
    <name type="scientific">Porphyra umbilicalis</name>
    <name type="common">Purple laver</name>
    <name type="synonym">Red alga</name>
    <dbReference type="NCBI Taxonomy" id="2786"/>
    <lineage>
        <taxon>Eukaryota</taxon>
        <taxon>Rhodophyta</taxon>
        <taxon>Bangiophyceae</taxon>
        <taxon>Bangiales</taxon>
        <taxon>Bangiaceae</taxon>
        <taxon>Porphyra</taxon>
    </lineage>
</organism>
<dbReference type="EMBL" id="KV919291">
    <property type="protein sequence ID" value="OSX70221.1"/>
    <property type="molecule type" value="Genomic_DNA"/>
</dbReference>
<dbReference type="Proteomes" id="UP000218209">
    <property type="component" value="Unassembled WGS sequence"/>
</dbReference>
<gene>
    <name evidence="1" type="ORF">BU14_0849s0002</name>
</gene>
<evidence type="ECO:0000313" key="2">
    <source>
        <dbReference type="Proteomes" id="UP000218209"/>
    </source>
</evidence>
<accession>A0A1X6NNM6</accession>
<keyword evidence="2" id="KW-1185">Reference proteome</keyword>
<sequence>MYNETRKEVLDLLASWVVRCKAVCVLDAWENVKQHHIVNLLAEVGDNVVFLDSARLVLEKLDKYGGMNTFHALATDNAAACVEMRRLVPVANPGLVSLNDQAHVANLLVGDLCRVSWMQGRVSTATAVSAFKRRHSRILAAYEAAKLRYNKSLPADAASKQQTAVSYVTPSTTRFRYNRDLMAAYARNM</sequence>
<reference evidence="1 2" key="1">
    <citation type="submission" date="2017-03" db="EMBL/GenBank/DDBJ databases">
        <title>WGS assembly of Porphyra umbilicalis.</title>
        <authorList>
            <person name="Brawley S.H."/>
            <person name="Blouin N.A."/>
            <person name="Ficko-Blean E."/>
            <person name="Wheeler G.L."/>
            <person name="Lohr M."/>
            <person name="Goodson H.V."/>
            <person name="Jenkins J.W."/>
            <person name="Blaby-Haas C.E."/>
            <person name="Helliwell K.E."/>
            <person name="Chan C."/>
            <person name="Marriage T."/>
            <person name="Bhattacharya D."/>
            <person name="Klein A.S."/>
            <person name="Badis Y."/>
            <person name="Brodie J."/>
            <person name="Cao Y."/>
            <person name="Collen J."/>
            <person name="Dittami S.M."/>
            <person name="Gachon C.M."/>
            <person name="Green B.R."/>
            <person name="Karpowicz S."/>
            <person name="Kim J.W."/>
            <person name="Kudahl U."/>
            <person name="Lin S."/>
            <person name="Michel G."/>
            <person name="Mittag M."/>
            <person name="Olson B.J."/>
            <person name="Pangilinan J."/>
            <person name="Peng Y."/>
            <person name="Qiu H."/>
            <person name="Shu S."/>
            <person name="Singer J.T."/>
            <person name="Smith A.G."/>
            <person name="Sprecher B.N."/>
            <person name="Wagner V."/>
            <person name="Wang W."/>
            <person name="Wang Z.-Y."/>
            <person name="Yan J."/>
            <person name="Yarish C."/>
            <person name="Zoeuner-Riek S."/>
            <person name="Zhuang Y."/>
            <person name="Zou Y."/>
            <person name="Lindquist E.A."/>
            <person name="Grimwood J."/>
            <person name="Barry K."/>
            <person name="Rokhsar D.S."/>
            <person name="Schmutz J."/>
            <person name="Stiller J.W."/>
            <person name="Grossman A.R."/>
            <person name="Prochnik S.E."/>
        </authorList>
    </citation>
    <scope>NUCLEOTIDE SEQUENCE [LARGE SCALE GENOMIC DNA]</scope>
    <source>
        <strain evidence="1">4086291</strain>
    </source>
</reference>
<evidence type="ECO:0008006" key="3">
    <source>
        <dbReference type="Google" id="ProtNLM"/>
    </source>
</evidence>
<protein>
    <recommendedName>
        <fullName evidence="3">DUF659 domain-containing protein</fullName>
    </recommendedName>
</protein>
<evidence type="ECO:0000313" key="1">
    <source>
        <dbReference type="EMBL" id="OSX70221.1"/>
    </source>
</evidence>
<dbReference type="AlphaFoldDB" id="A0A1X6NNM6"/>
<name>A0A1X6NNM6_PORUM</name>
<proteinExistence type="predicted"/>
<dbReference type="OrthoDB" id="91471at2759"/>